<sequence>MFSGDGYLYGRAHGIIGKVLSRSQINFLLSSSNLKELQAAFRQTQYGPIVQDINFVTEMPEVAKQLKNHFAQTVSTFYKQGSSRAKKIIDLHSQRFHAENIRYILRGLFMKQPHEEIIERISPVGRYSYEYYEKVLSSSSSIADIIKSEKIQTFKQLLEQGYSEFQKTGRFVPVDAAIDQFEYYILPVISREFDVYVNLKNIIWVCRCINLGIAPYRYIKPTTFIAKALESNSIPEVLSMYNFGIYKRIFADYMGKDDIPLHDIEFAVERFQIKKWKKIFRQKSSTDLKILIAFFEMKYAEISDLIRIIVGINAGFSQEEIEKSFLFY</sequence>
<dbReference type="Proteomes" id="UP001201020">
    <property type="component" value="Chromosome"/>
</dbReference>
<evidence type="ECO:0000256" key="2">
    <source>
        <dbReference type="ARBA" id="ARBA00022448"/>
    </source>
</evidence>
<evidence type="ECO:0000313" key="4">
    <source>
        <dbReference type="EMBL" id="UJG39593.1"/>
    </source>
</evidence>
<dbReference type="InterPro" id="IPR002843">
    <property type="entry name" value="ATPase_V0-cplx_csu/dsu"/>
</dbReference>
<dbReference type="Gene3D" id="1.20.1690.10">
    <property type="entry name" value="V-type ATP synthase subunit C domain"/>
    <property type="match status" value="2"/>
</dbReference>
<keyword evidence="3" id="KW-0406">Ion transport</keyword>
<comment type="similarity">
    <text evidence="1">Belongs to the V-ATPase V0D/AC39 subunit family.</text>
</comment>
<dbReference type="EMBL" id="CP084166">
    <property type="protein sequence ID" value="UJG39593.1"/>
    <property type="molecule type" value="Genomic_DNA"/>
</dbReference>
<keyword evidence="2" id="KW-0813">Transport</keyword>
<dbReference type="Pfam" id="PF01992">
    <property type="entry name" value="vATP-synt_AC39"/>
    <property type="match status" value="1"/>
</dbReference>
<proteinExistence type="inferred from homology"/>
<accession>A0A9Y1BI12</accession>
<organism evidence="4">
    <name type="scientific">Candidatus Heimdallarchaeum aukensis</name>
    <dbReference type="NCBI Taxonomy" id="2876573"/>
    <lineage>
        <taxon>Archaea</taxon>
        <taxon>Promethearchaeati</taxon>
        <taxon>Candidatus Heimdallarchaeota</taxon>
        <taxon>Candidatus Heimdallarchaeia (ex Rinke et al. 2021) (nom. nud.)</taxon>
        <taxon>Candidatus Heimdallarchaeales</taxon>
        <taxon>Candidatus Heimdallarchaeaceae</taxon>
        <taxon>Candidatus Heimdallarchaeum</taxon>
    </lineage>
</organism>
<dbReference type="GO" id="GO:0046961">
    <property type="term" value="F:proton-transporting ATPase activity, rotational mechanism"/>
    <property type="evidence" value="ECO:0007669"/>
    <property type="project" value="InterPro"/>
</dbReference>
<evidence type="ECO:0000256" key="1">
    <source>
        <dbReference type="ARBA" id="ARBA00006709"/>
    </source>
</evidence>
<evidence type="ECO:0000256" key="3">
    <source>
        <dbReference type="ARBA" id="ARBA00023065"/>
    </source>
</evidence>
<reference evidence="4" key="1">
    <citation type="journal article" date="2022" name="Nat. Microbiol.">
        <title>Unique mobile elements and scalable gene flow at the prokaryote-eukaryote boundary revealed by circularized Asgard archaea genomes.</title>
        <authorList>
            <person name="Wu F."/>
            <person name="Speth D.R."/>
            <person name="Philosof A."/>
            <person name="Cremiere A."/>
            <person name="Narayanan A."/>
            <person name="Barco R.A."/>
            <person name="Connon S.A."/>
            <person name="Amend J.P."/>
            <person name="Antoshechkin I.A."/>
            <person name="Orphan V.J."/>
        </authorList>
    </citation>
    <scope>NUCLEOTIDE SEQUENCE</scope>
    <source>
        <strain evidence="4">PM71</strain>
    </source>
</reference>
<gene>
    <name evidence="4" type="ORF">K9W45_06905</name>
</gene>
<protein>
    <submittedName>
        <fullName evidence="4">V-type ATPase subunit</fullName>
    </submittedName>
</protein>
<dbReference type="InterPro" id="IPR035067">
    <property type="entry name" value="V-type_ATPase_csu/dsu"/>
</dbReference>
<dbReference type="AlphaFoldDB" id="A0A9Y1BI12"/>
<dbReference type="Gene3D" id="1.10.132.50">
    <property type="entry name" value="ATP synthase (C/AC39) subunit, domain 3"/>
    <property type="match status" value="1"/>
</dbReference>
<dbReference type="InterPro" id="IPR050873">
    <property type="entry name" value="V-ATPase_V0D/AC39_subunit"/>
</dbReference>
<dbReference type="PANTHER" id="PTHR38682:SF1">
    <property type="entry name" value="V-TYPE ATP SYNTHASE SUBUNIT C"/>
    <property type="match status" value="1"/>
</dbReference>
<dbReference type="PANTHER" id="PTHR38682">
    <property type="entry name" value="V-TYPE ATP SYNTHASE SUBUNIT C"/>
    <property type="match status" value="1"/>
</dbReference>
<dbReference type="InterPro" id="IPR044911">
    <property type="entry name" value="V-type_ATPase_csu/dsu_dom_3"/>
</dbReference>
<dbReference type="InterPro" id="IPR036079">
    <property type="entry name" value="ATPase_csu/dsu_sf"/>
</dbReference>
<name>A0A9Y1BI12_9ARCH</name>
<dbReference type="SUPFAM" id="SSF103486">
    <property type="entry name" value="V-type ATP synthase subunit C"/>
    <property type="match status" value="1"/>
</dbReference>